<dbReference type="GO" id="GO:0009401">
    <property type="term" value="P:phosphoenolpyruvate-dependent sugar phosphotransferase system"/>
    <property type="evidence" value="ECO:0007669"/>
    <property type="project" value="InterPro"/>
</dbReference>
<evidence type="ECO:0000313" key="3">
    <source>
        <dbReference type="Proteomes" id="UP000051048"/>
    </source>
</evidence>
<dbReference type="PATRIC" id="fig|1423740.3.peg.1295"/>
<dbReference type="STRING" id="1423740.FC36_GL001202"/>
<dbReference type="GO" id="GO:0008982">
    <property type="term" value="F:protein-N(PI)-phosphohistidine-sugar phosphotransferase activity"/>
    <property type="evidence" value="ECO:0007669"/>
    <property type="project" value="InterPro"/>
</dbReference>
<evidence type="ECO:0000256" key="1">
    <source>
        <dbReference type="PROSITE-ProRule" id="PRU00420"/>
    </source>
</evidence>
<dbReference type="Gene3D" id="2.40.33.40">
    <property type="entry name" value="Phosphotransferase system, glucitol/sorbitol-specific IIA component"/>
    <property type="match status" value="1"/>
</dbReference>
<dbReference type="InterPro" id="IPR004716">
    <property type="entry name" value="PTS_IIA_glucitol/sorbitol-sp"/>
</dbReference>
<dbReference type="Proteomes" id="UP000051048">
    <property type="component" value="Unassembled WGS sequence"/>
</dbReference>
<comment type="caution">
    <text evidence="2">The sequence shown here is derived from an EMBL/GenBank/DDBJ whole genome shotgun (WGS) entry which is preliminary data.</text>
</comment>
<dbReference type="PROSITE" id="PS51097">
    <property type="entry name" value="PTS_EIIA_TYPE_5"/>
    <property type="match status" value="1"/>
</dbReference>
<evidence type="ECO:0000313" key="2">
    <source>
        <dbReference type="EMBL" id="KRL77878.1"/>
    </source>
</evidence>
<gene>
    <name evidence="2" type="ORF">FC36_GL001202</name>
</gene>
<dbReference type="PANTHER" id="PTHR40398">
    <property type="entry name" value="PTS SYSTEM GLUCITOL/SORBITOL-SPECIFIC EIIA COMPONENT"/>
    <property type="match status" value="1"/>
</dbReference>
<dbReference type="GO" id="GO:0016301">
    <property type="term" value="F:kinase activity"/>
    <property type="evidence" value="ECO:0007669"/>
    <property type="project" value="TreeGrafter"/>
</dbReference>
<protein>
    <recommendedName>
        <fullName evidence="4">Glucitol sorbitol PTS, EIIA</fullName>
    </recommendedName>
</protein>
<dbReference type="PANTHER" id="PTHR40398:SF1">
    <property type="entry name" value="PTS SYSTEM GLUCITOL_SORBITOL-SPECIFIC EIIA COMPONENT"/>
    <property type="match status" value="1"/>
</dbReference>
<dbReference type="GO" id="GO:0005737">
    <property type="term" value="C:cytoplasm"/>
    <property type="evidence" value="ECO:0007669"/>
    <property type="project" value="InterPro"/>
</dbReference>
<dbReference type="AlphaFoldDB" id="A0A0R1T8S3"/>
<dbReference type="SUPFAM" id="SSF141530">
    <property type="entry name" value="PTSIIA/GutA-like"/>
    <property type="match status" value="1"/>
</dbReference>
<accession>A0A0R1T8S3</accession>
<dbReference type="OrthoDB" id="7065254at2"/>
<reference evidence="2 3" key="1">
    <citation type="journal article" date="2015" name="Genome Announc.">
        <title>Expanding the biotechnology potential of lactobacilli through comparative genomics of 213 strains and associated genera.</title>
        <authorList>
            <person name="Sun Z."/>
            <person name="Harris H.M."/>
            <person name="McCann A."/>
            <person name="Guo C."/>
            <person name="Argimon S."/>
            <person name="Zhang W."/>
            <person name="Yang X."/>
            <person name="Jeffery I.B."/>
            <person name="Cooney J.C."/>
            <person name="Kagawa T.F."/>
            <person name="Liu W."/>
            <person name="Song Y."/>
            <person name="Salvetti E."/>
            <person name="Wrobel A."/>
            <person name="Rasinkangas P."/>
            <person name="Parkhill J."/>
            <person name="Rea M.C."/>
            <person name="O'Sullivan O."/>
            <person name="Ritari J."/>
            <person name="Douillard F.P."/>
            <person name="Paul Ross R."/>
            <person name="Yang R."/>
            <person name="Briner A.E."/>
            <person name="Felis G.E."/>
            <person name="de Vos W.M."/>
            <person name="Barrangou R."/>
            <person name="Klaenhammer T.R."/>
            <person name="Caufield P.W."/>
            <person name="Cui Y."/>
            <person name="Zhang H."/>
            <person name="O'Toole P.W."/>
        </authorList>
    </citation>
    <scope>NUCLEOTIDE SEQUENCE [LARGE SCALE GENOMIC DNA]</scope>
    <source>
        <strain evidence="2 3">DSM 15833</strain>
    </source>
</reference>
<proteinExistence type="predicted"/>
<dbReference type="EMBL" id="AZFH01000159">
    <property type="protein sequence ID" value="KRL77878.1"/>
    <property type="molecule type" value="Genomic_DNA"/>
</dbReference>
<evidence type="ECO:0008006" key="4">
    <source>
        <dbReference type="Google" id="ProtNLM"/>
    </source>
</evidence>
<sequence>MREGEEMLTIEIQSVGPKIKPTKDNFLILFKDDAPDSIKEVALIHNYQGDFPADYLKVGTKISFGQSQYTITKVGDLVTANLNEIGHTVFYFQDVPGDEAIMHNGIYLSPAQTPSLVAGDKIIFH</sequence>
<feature type="modified residue" description="Phosphohistidine; by HPr" evidence="1">
    <location>
        <position position="45"/>
    </location>
</feature>
<name>A0A0R1T8S3_9LACO</name>
<dbReference type="InterPro" id="IPR036665">
    <property type="entry name" value="PTS_IIA_glucitol/sorbitol_sf"/>
</dbReference>
<organism evidence="2 3">
    <name type="scientific">Ligilactobacillus equi DSM 15833 = JCM 10991</name>
    <dbReference type="NCBI Taxonomy" id="1423740"/>
    <lineage>
        <taxon>Bacteria</taxon>
        <taxon>Bacillati</taxon>
        <taxon>Bacillota</taxon>
        <taxon>Bacilli</taxon>
        <taxon>Lactobacillales</taxon>
        <taxon>Lactobacillaceae</taxon>
        <taxon>Ligilactobacillus</taxon>
    </lineage>
</organism>
<dbReference type="Pfam" id="PF03829">
    <property type="entry name" value="PTSIIA_gutA"/>
    <property type="match status" value="1"/>
</dbReference>